<dbReference type="RefSeq" id="WP_142936019.1">
    <property type="nucleotide sequence ID" value="NZ_FXTM01000021.1"/>
</dbReference>
<name>A0A521DKS0_9BACT</name>
<keyword evidence="2" id="KW-1185">Reference proteome</keyword>
<dbReference type="AlphaFoldDB" id="A0A521DKS0"/>
<gene>
    <name evidence="1" type="ORF">SAMN06269117_12131</name>
</gene>
<reference evidence="1 2" key="1">
    <citation type="submission" date="2017-05" db="EMBL/GenBank/DDBJ databases">
        <authorList>
            <person name="Varghese N."/>
            <person name="Submissions S."/>
        </authorList>
    </citation>
    <scope>NUCLEOTIDE SEQUENCE [LARGE SCALE GENOMIC DNA]</scope>
    <source>
        <strain evidence="1 2">DSM 16304</strain>
    </source>
</reference>
<organism evidence="1 2">
    <name type="scientific">Balnearium lithotrophicum</name>
    <dbReference type="NCBI Taxonomy" id="223788"/>
    <lineage>
        <taxon>Bacteria</taxon>
        <taxon>Pseudomonadati</taxon>
        <taxon>Aquificota</taxon>
        <taxon>Aquificia</taxon>
        <taxon>Desulfurobacteriales</taxon>
        <taxon>Desulfurobacteriaceae</taxon>
        <taxon>Balnearium</taxon>
    </lineage>
</organism>
<proteinExistence type="predicted"/>
<protein>
    <submittedName>
        <fullName evidence="1">Uncharacterized protein</fullName>
    </submittedName>
</protein>
<sequence length="116" mass="13299">MEEISSRWILQEVFVDPNFSSKTEEFSLNLKISSEFLKEEENPKVVVEISGSITGESGQIANVRFVNLTGLSKKTKVRRKTILKKVEKERVSELLSFLPLYLLKSGIVVREVKREL</sequence>
<dbReference type="Proteomes" id="UP000317315">
    <property type="component" value="Unassembled WGS sequence"/>
</dbReference>
<accession>A0A521DKS0</accession>
<evidence type="ECO:0000313" key="1">
    <source>
        <dbReference type="EMBL" id="SMO71520.1"/>
    </source>
</evidence>
<dbReference type="OrthoDB" id="15241at2"/>
<dbReference type="EMBL" id="FXTM01000021">
    <property type="protein sequence ID" value="SMO71520.1"/>
    <property type="molecule type" value="Genomic_DNA"/>
</dbReference>
<evidence type="ECO:0000313" key="2">
    <source>
        <dbReference type="Proteomes" id="UP000317315"/>
    </source>
</evidence>